<dbReference type="PANTHER" id="PTHR39639:SF1">
    <property type="entry name" value="DUF262 DOMAIN-CONTAINING PROTEIN"/>
    <property type="match status" value="1"/>
</dbReference>
<reference evidence="3" key="1">
    <citation type="submission" date="2016-10" db="EMBL/GenBank/DDBJ databases">
        <authorList>
            <person name="Varghese N."/>
            <person name="Submissions S."/>
        </authorList>
    </citation>
    <scope>NUCLEOTIDE SEQUENCE [LARGE SCALE GENOMIC DNA]</scope>
    <source>
        <strain evidence="3">CGMCC 1.11012</strain>
    </source>
</reference>
<dbReference type="PANTHER" id="PTHR39639">
    <property type="entry name" value="CHROMOSOME 16, WHOLE GENOME SHOTGUN SEQUENCE"/>
    <property type="match status" value="1"/>
</dbReference>
<dbReference type="AlphaFoldDB" id="A0A1G8Y2S5"/>
<evidence type="ECO:0000313" key="2">
    <source>
        <dbReference type="EMBL" id="SDJ96415.1"/>
    </source>
</evidence>
<dbReference type="InterPro" id="IPR004919">
    <property type="entry name" value="GmrSD_N"/>
</dbReference>
<keyword evidence="3" id="KW-1185">Reference proteome</keyword>
<evidence type="ECO:0000313" key="3">
    <source>
        <dbReference type="Proteomes" id="UP000199050"/>
    </source>
</evidence>
<sequence>MPTIGTATNKKIIELFNLMKEGTLILQPSFQRKLVWNNKHKEGFIETILQGYPFPEVYFADGKIDLKTQKSQTLVVDGQQRLHTLHQYISNDPELVLRNIPRFVELDEGTQTNFFDYNVVVRDLGRLSLEDIKVIFNRINSVQYALNAIEINNALYEGEFIKTAKEIIGTNLLADLEVFGDSESSRMKDLEFITLIMATIETGGYFTSDNEVESFIKKYDDEYPNKAFMLESLTSVMSLIKSLELPSDTIWYRRSSLFSLLVETVNFKKRTERLPSKQDLEAMLLRLETEIIENKGKSKNENKYAKFYNYIFQGTAGRVGRIARGELLEENLDNL</sequence>
<dbReference type="OrthoDB" id="9770340at2"/>
<feature type="domain" description="GmrSD restriction endonucleases N-terminal" evidence="1">
    <location>
        <begin position="13"/>
        <end position="91"/>
    </location>
</feature>
<accession>A0A1G8Y2S5</accession>
<protein>
    <recommendedName>
        <fullName evidence="1">GmrSD restriction endonucleases N-terminal domain-containing protein</fullName>
    </recommendedName>
</protein>
<name>A0A1G8Y2S5_9BACL</name>
<dbReference type="RefSeq" id="WP_090716797.1">
    <property type="nucleotide sequence ID" value="NZ_CBCSKY010000075.1"/>
</dbReference>
<evidence type="ECO:0000259" key="1">
    <source>
        <dbReference type="Pfam" id="PF03235"/>
    </source>
</evidence>
<organism evidence="2 3">
    <name type="scientific">Paenibacillus typhae</name>
    <dbReference type="NCBI Taxonomy" id="1174501"/>
    <lineage>
        <taxon>Bacteria</taxon>
        <taxon>Bacillati</taxon>
        <taxon>Bacillota</taxon>
        <taxon>Bacilli</taxon>
        <taxon>Bacillales</taxon>
        <taxon>Paenibacillaceae</taxon>
        <taxon>Paenibacillus</taxon>
    </lineage>
</organism>
<dbReference type="STRING" id="1174501.SAMN05216192_1289"/>
<dbReference type="EMBL" id="FNDX01000028">
    <property type="protein sequence ID" value="SDJ96415.1"/>
    <property type="molecule type" value="Genomic_DNA"/>
</dbReference>
<dbReference type="Pfam" id="PF03235">
    <property type="entry name" value="GmrSD_N"/>
    <property type="match status" value="1"/>
</dbReference>
<proteinExistence type="predicted"/>
<dbReference type="Proteomes" id="UP000199050">
    <property type="component" value="Unassembled WGS sequence"/>
</dbReference>
<gene>
    <name evidence="2" type="ORF">SAMN05216192_1289</name>
</gene>